<feature type="region of interest" description="Disordered" evidence="1">
    <location>
        <begin position="40"/>
        <end position="97"/>
    </location>
</feature>
<feature type="domain" description="DUF7769" evidence="2">
    <location>
        <begin position="103"/>
        <end position="148"/>
    </location>
</feature>
<dbReference type="EMBL" id="OZ075115">
    <property type="protein sequence ID" value="CAL5062350.1"/>
    <property type="molecule type" value="Genomic_DNA"/>
</dbReference>
<reference evidence="4" key="1">
    <citation type="submission" date="2024-06" db="EMBL/GenBank/DDBJ databases">
        <authorList>
            <person name="Ryan C."/>
        </authorList>
    </citation>
    <scope>NUCLEOTIDE SEQUENCE [LARGE SCALE GENOMIC DNA]</scope>
</reference>
<accession>A0ABC9ERT9</accession>
<dbReference type="PANTHER" id="PTHR47169:SF2">
    <property type="entry name" value="OS01G0541250 PROTEIN"/>
    <property type="match status" value="1"/>
</dbReference>
<dbReference type="InterPro" id="IPR036397">
    <property type="entry name" value="RNaseH_sf"/>
</dbReference>
<dbReference type="Pfam" id="PF24964">
    <property type="entry name" value="DUF7769"/>
    <property type="match status" value="1"/>
</dbReference>
<proteinExistence type="predicted"/>
<evidence type="ECO:0000313" key="4">
    <source>
        <dbReference type="Proteomes" id="UP001497457"/>
    </source>
</evidence>
<dbReference type="AlphaFoldDB" id="A0ABC9ERT9"/>
<protein>
    <recommendedName>
        <fullName evidence="2">DUF7769 domain-containing protein</fullName>
    </recommendedName>
</protein>
<sequence>MPGLEMDLNEEAHESANFYPIDWDDIVEYDGPAHQLDYDFVWDDGSQDGVQGDGTDGVHGDGTDGEQADGSDGVQADGSDGVQADGSDGVQGDGLKKRKHYPNDLKIAIYLDLLAKTDPPVLRRGVTKSVSEKFGVPLRVVQAIWKNGQDGGIERIVNKYSKNCGRKRVQVDLEAIKNIPLKQRSTFQDLANALGVKKSTLYNRFKEGYFRRHTNDLKFSLTDPNKIARVKYCLSMMDALSLSFNPMYNIVYIDEKWFYRTRKNQKYYLANDEERPQRTVKSKNFIEKVMFLAVVTRPRYDANGNCTFDGKIGIFPFVTVEPAKRKSPNRERGKPFINLFQCLHNFVLLRNTSLFTFAGELVTKAMTSVTKDVSRDFLINKVLPALKAKWPAEERGMPIFIQQDNAHTHIAVDDPAFVQAAQADGWDIRLTCQPPNSPELNVLDLGFFAAIQALFEKGTPNNITEILQKVDEAYQNYPVDRSNRIFLTQQCCMMEIMKHNGGQHYNVPHMKKKTLEQQGRLPITLKCPLQLRNQAMQFIAT</sequence>
<dbReference type="Gene3D" id="3.30.420.10">
    <property type="entry name" value="Ribonuclease H-like superfamily/Ribonuclease H"/>
    <property type="match status" value="1"/>
</dbReference>
<evidence type="ECO:0000313" key="3">
    <source>
        <dbReference type="EMBL" id="CAL5062350.1"/>
    </source>
</evidence>
<evidence type="ECO:0000256" key="1">
    <source>
        <dbReference type="SAM" id="MobiDB-lite"/>
    </source>
</evidence>
<dbReference type="PANTHER" id="PTHR47169">
    <property type="entry name" value="OS01G0541250 PROTEIN"/>
    <property type="match status" value="1"/>
</dbReference>
<evidence type="ECO:0000259" key="2">
    <source>
        <dbReference type="Pfam" id="PF24964"/>
    </source>
</evidence>
<gene>
    <name evidence="3" type="ORF">URODEC1_LOCUS98254</name>
</gene>
<dbReference type="InterPro" id="IPR056671">
    <property type="entry name" value="DUF7769"/>
</dbReference>
<dbReference type="Proteomes" id="UP001497457">
    <property type="component" value="Chromosome 5rd"/>
</dbReference>
<keyword evidence="4" id="KW-1185">Reference proteome</keyword>
<name>A0ABC9ERT9_9POAL</name>
<reference evidence="3 4" key="2">
    <citation type="submission" date="2024-10" db="EMBL/GenBank/DDBJ databases">
        <authorList>
            <person name="Ryan C."/>
        </authorList>
    </citation>
    <scope>NUCLEOTIDE SEQUENCE [LARGE SCALE GENOMIC DNA]</scope>
</reference>
<organism evidence="3 4">
    <name type="scientific">Urochloa decumbens</name>
    <dbReference type="NCBI Taxonomy" id="240449"/>
    <lineage>
        <taxon>Eukaryota</taxon>
        <taxon>Viridiplantae</taxon>
        <taxon>Streptophyta</taxon>
        <taxon>Embryophyta</taxon>
        <taxon>Tracheophyta</taxon>
        <taxon>Spermatophyta</taxon>
        <taxon>Magnoliopsida</taxon>
        <taxon>Liliopsida</taxon>
        <taxon>Poales</taxon>
        <taxon>Poaceae</taxon>
        <taxon>PACMAD clade</taxon>
        <taxon>Panicoideae</taxon>
        <taxon>Panicodae</taxon>
        <taxon>Paniceae</taxon>
        <taxon>Melinidinae</taxon>
        <taxon>Urochloa</taxon>
    </lineage>
</organism>